<feature type="compositionally biased region" description="Low complexity" evidence="5">
    <location>
        <begin position="148"/>
        <end position="194"/>
    </location>
</feature>
<feature type="signal peptide" evidence="7">
    <location>
        <begin position="1"/>
        <end position="29"/>
    </location>
</feature>
<keyword evidence="3 7" id="KW-0732">Signal</keyword>
<reference evidence="9 10" key="1">
    <citation type="submission" date="2018-03" db="EMBL/GenBank/DDBJ databases">
        <title>Genomic Encyclopedia of Type Strains, Phase III (KMG-III): the genomes of soil and plant-associated and newly described type strains.</title>
        <authorList>
            <person name="Whitman W."/>
        </authorList>
    </citation>
    <scope>NUCLEOTIDE SEQUENCE [LARGE SCALE GENOMIC DNA]</scope>
    <source>
        <strain evidence="9 10">CGMCC 4.7067</strain>
    </source>
</reference>
<evidence type="ECO:0000256" key="3">
    <source>
        <dbReference type="ARBA" id="ARBA00022729"/>
    </source>
</evidence>
<evidence type="ECO:0000313" key="9">
    <source>
        <dbReference type="EMBL" id="PRY59049.1"/>
    </source>
</evidence>
<gene>
    <name evidence="9" type="ORF">B0I28_104205</name>
</gene>
<evidence type="ECO:0000256" key="2">
    <source>
        <dbReference type="ARBA" id="ARBA00022525"/>
    </source>
</evidence>
<evidence type="ECO:0000256" key="6">
    <source>
        <dbReference type="SAM" id="Phobius"/>
    </source>
</evidence>
<keyword evidence="6" id="KW-0472">Membrane</keyword>
<dbReference type="EMBL" id="PVTJ01000004">
    <property type="protein sequence ID" value="PRY59049.1"/>
    <property type="molecule type" value="Genomic_DNA"/>
</dbReference>
<dbReference type="AlphaFoldDB" id="A0A2T0UM90"/>
<dbReference type="RefSeq" id="WP_106364147.1">
    <property type="nucleotide sequence ID" value="NZ_PVTJ01000004.1"/>
</dbReference>
<keyword evidence="1" id="KW-0134">Cell wall</keyword>
<proteinExistence type="predicted"/>
<feature type="domain" description="Gram-positive cocci surface proteins LPxTG" evidence="8">
    <location>
        <begin position="184"/>
        <end position="223"/>
    </location>
</feature>
<evidence type="ECO:0000256" key="5">
    <source>
        <dbReference type="SAM" id="MobiDB-lite"/>
    </source>
</evidence>
<dbReference type="InterPro" id="IPR019931">
    <property type="entry name" value="LPXTG_anchor"/>
</dbReference>
<dbReference type="Pfam" id="PF00746">
    <property type="entry name" value="Gram_pos_anchor"/>
    <property type="match status" value="1"/>
</dbReference>
<dbReference type="Proteomes" id="UP000238176">
    <property type="component" value="Unassembled WGS sequence"/>
</dbReference>
<sequence>MQLKRTLQTGLAAAAGIAAALALATPAQAEEVIILINRGNIPTTAADFENQSCDNLPDLAPDEDGWVFVLPASAGAEGNFISVTATYADETGTERTRTTGNDGGIVEGSGDNKAYIITPAGWTLLDADALVNDPDEGAFFNLTHACAGTPGEEPSSPGEEPSSPTEESSSPGEESSVPGEESTSPTGTTLPTTGTPLTIALVSAAALAAAGAALFLVQRRRREAQDW</sequence>
<dbReference type="OrthoDB" id="3404609at2"/>
<comment type="caution">
    <text evidence="9">The sequence shown here is derived from an EMBL/GenBank/DDBJ whole genome shotgun (WGS) entry which is preliminary data.</text>
</comment>
<keyword evidence="2" id="KW-0964">Secreted</keyword>
<evidence type="ECO:0000256" key="1">
    <source>
        <dbReference type="ARBA" id="ARBA00022512"/>
    </source>
</evidence>
<evidence type="ECO:0000256" key="7">
    <source>
        <dbReference type="SAM" id="SignalP"/>
    </source>
</evidence>
<feature type="chain" id="PRO_5015554349" evidence="7">
    <location>
        <begin position="30"/>
        <end position="227"/>
    </location>
</feature>
<evidence type="ECO:0000256" key="4">
    <source>
        <dbReference type="ARBA" id="ARBA00023088"/>
    </source>
</evidence>
<keyword evidence="6" id="KW-1133">Transmembrane helix</keyword>
<organism evidence="9 10">
    <name type="scientific">Glycomyces artemisiae</name>
    <dbReference type="NCBI Taxonomy" id="1076443"/>
    <lineage>
        <taxon>Bacteria</taxon>
        <taxon>Bacillati</taxon>
        <taxon>Actinomycetota</taxon>
        <taxon>Actinomycetes</taxon>
        <taxon>Glycomycetales</taxon>
        <taxon>Glycomycetaceae</taxon>
        <taxon>Glycomyces</taxon>
    </lineage>
</organism>
<protein>
    <submittedName>
        <fullName evidence="9">LPXTG-motif cell wall-anchored protein</fullName>
    </submittedName>
</protein>
<dbReference type="NCBIfam" id="TIGR01167">
    <property type="entry name" value="LPXTG_anchor"/>
    <property type="match status" value="1"/>
</dbReference>
<keyword evidence="4" id="KW-0572">Peptidoglycan-anchor</keyword>
<feature type="region of interest" description="Disordered" evidence="5">
    <location>
        <begin position="145"/>
        <end position="194"/>
    </location>
</feature>
<keyword evidence="10" id="KW-1185">Reference proteome</keyword>
<keyword evidence="6" id="KW-0812">Transmembrane</keyword>
<name>A0A2T0UM90_9ACTN</name>
<evidence type="ECO:0000259" key="8">
    <source>
        <dbReference type="Pfam" id="PF00746"/>
    </source>
</evidence>
<accession>A0A2T0UM90</accession>
<feature type="transmembrane region" description="Helical" evidence="6">
    <location>
        <begin position="197"/>
        <end position="217"/>
    </location>
</feature>
<evidence type="ECO:0000313" key="10">
    <source>
        <dbReference type="Proteomes" id="UP000238176"/>
    </source>
</evidence>